<proteinExistence type="predicted"/>
<dbReference type="EMBL" id="BONI01000030">
    <property type="protein sequence ID" value="GIG07120.1"/>
    <property type="molecule type" value="Genomic_DNA"/>
</dbReference>
<evidence type="ECO:0000313" key="2">
    <source>
        <dbReference type="Proteomes" id="UP000630887"/>
    </source>
</evidence>
<dbReference type="AlphaFoldDB" id="A0A8J3L3L1"/>
<sequence length="46" mass="5170">MSEPQQADNPSLIDDDELEEFVASADDTIDLTAVEDFAPYDDDEDY</sequence>
<gene>
    <name evidence="1" type="ORF">Cco03nite_38200</name>
</gene>
<protein>
    <submittedName>
        <fullName evidence="1">Uncharacterized protein</fullName>
    </submittedName>
</protein>
<dbReference type="Proteomes" id="UP000630887">
    <property type="component" value="Unassembled WGS sequence"/>
</dbReference>
<accession>A0A8J3L3L1</accession>
<comment type="caution">
    <text evidence="1">The sequence shown here is derived from an EMBL/GenBank/DDBJ whole genome shotgun (WGS) entry which is preliminary data.</text>
</comment>
<name>A0A8J3L3L1_9ACTN</name>
<organism evidence="1 2">
    <name type="scientific">Catellatospora coxensis</name>
    <dbReference type="NCBI Taxonomy" id="310354"/>
    <lineage>
        <taxon>Bacteria</taxon>
        <taxon>Bacillati</taxon>
        <taxon>Actinomycetota</taxon>
        <taxon>Actinomycetes</taxon>
        <taxon>Micromonosporales</taxon>
        <taxon>Micromonosporaceae</taxon>
        <taxon>Catellatospora</taxon>
    </lineage>
</organism>
<evidence type="ECO:0000313" key="1">
    <source>
        <dbReference type="EMBL" id="GIG07120.1"/>
    </source>
</evidence>
<keyword evidence="2" id="KW-1185">Reference proteome</keyword>
<reference evidence="1 2" key="1">
    <citation type="submission" date="2021-01" db="EMBL/GenBank/DDBJ databases">
        <title>Whole genome shotgun sequence of Catellatospora coxensis NBRC 107359.</title>
        <authorList>
            <person name="Komaki H."/>
            <person name="Tamura T."/>
        </authorList>
    </citation>
    <scope>NUCLEOTIDE SEQUENCE [LARGE SCALE GENOMIC DNA]</scope>
    <source>
        <strain evidence="1 2">NBRC 107359</strain>
    </source>
</reference>
<dbReference type="RefSeq" id="WP_203693461.1">
    <property type="nucleotide sequence ID" value="NZ_BAAALC010000005.1"/>
</dbReference>